<dbReference type="STRING" id="1531966.A0A0A1TPZ2"/>
<name>A0A0A1TPZ2_9HYPO</name>
<dbReference type="OrthoDB" id="10254604at2759"/>
<dbReference type="InterPro" id="IPR016040">
    <property type="entry name" value="NAD(P)-bd_dom"/>
</dbReference>
<dbReference type="EMBL" id="CDHN01000006">
    <property type="protein sequence ID" value="CEJ93835.1"/>
    <property type="molecule type" value="Genomic_DNA"/>
</dbReference>
<dbReference type="Gene3D" id="3.40.50.720">
    <property type="entry name" value="NAD(P)-binding Rossmann-like Domain"/>
    <property type="match status" value="1"/>
</dbReference>
<proteinExistence type="inferred from homology"/>
<feature type="domain" description="NAD(P)-binding" evidence="2">
    <location>
        <begin position="11"/>
        <end position="223"/>
    </location>
</feature>
<evidence type="ECO:0000256" key="1">
    <source>
        <dbReference type="ARBA" id="ARBA00038376"/>
    </source>
</evidence>
<reference evidence="3 4" key="1">
    <citation type="journal article" date="2015" name="Genome Announc.">
        <title>Draft Genome Sequence and Gene Annotation of the Entomopathogenic Fungus Verticillium hemipterigenum.</title>
        <authorList>
            <person name="Horn F."/>
            <person name="Habel A."/>
            <person name="Scharf D.H."/>
            <person name="Dworschak J."/>
            <person name="Brakhage A.A."/>
            <person name="Guthke R."/>
            <person name="Hertweck C."/>
            <person name="Linde J."/>
        </authorList>
    </citation>
    <scope>NUCLEOTIDE SEQUENCE [LARGE SCALE GENOMIC DNA]</scope>
</reference>
<dbReference type="Proteomes" id="UP000039046">
    <property type="component" value="Unassembled WGS sequence"/>
</dbReference>
<organism evidence="3 4">
    <name type="scientific">[Torrubiella] hemipterigena</name>
    <dbReference type="NCBI Taxonomy" id="1531966"/>
    <lineage>
        <taxon>Eukaryota</taxon>
        <taxon>Fungi</taxon>
        <taxon>Dikarya</taxon>
        <taxon>Ascomycota</taxon>
        <taxon>Pezizomycotina</taxon>
        <taxon>Sordariomycetes</taxon>
        <taxon>Hypocreomycetidae</taxon>
        <taxon>Hypocreales</taxon>
        <taxon>Clavicipitaceae</taxon>
        <taxon>Clavicipitaceae incertae sedis</taxon>
        <taxon>'Torrubiella' clade</taxon>
    </lineage>
</organism>
<dbReference type="SUPFAM" id="SSF51735">
    <property type="entry name" value="NAD(P)-binding Rossmann-fold domains"/>
    <property type="match status" value="1"/>
</dbReference>
<dbReference type="AlphaFoldDB" id="A0A0A1TPZ2"/>
<evidence type="ECO:0000313" key="4">
    <source>
        <dbReference type="Proteomes" id="UP000039046"/>
    </source>
</evidence>
<dbReference type="PANTHER" id="PTHR15020:SF50">
    <property type="entry name" value="UPF0659 PROTEIN YMR090W"/>
    <property type="match status" value="1"/>
</dbReference>
<dbReference type="PANTHER" id="PTHR15020">
    <property type="entry name" value="FLAVIN REDUCTASE-RELATED"/>
    <property type="match status" value="1"/>
</dbReference>
<sequence length="264" mass="28427">MAAPHHVLVLGGHGKIAQMLTPLLLKRSWTVTSMIRKQEQAATIEKLGDGLPGKLNVLVSSIDDVDSKERASAILNQVNPDYVAWSAGAGGKGGAEATYKIDRDAAIHFVQAAASIPSIKKFLLVSYNGSRRDAAPWWQRDEWEEYNKKVNFGILATYYQAKIAADEAMYEACKKSENLVGICLRPGTLSDDPAGKISLGKLPHVKGNVPRETVAQVADALLAAEGIKNTWLDLLSGDDEIEAAVGRCVKNGVNTAEGEAVYDI</sequence>
<accession>A0A0A1TPZ2</accession>
<evidence type="ECO:0000259" key="2">
    <source>
        <dbReference type="Pfam" id="PF13460"/>
    </source>
</evidence>
<dbReference type="HOGENOM" id="CLU_025711_1_0_1"/>
<keyword evidence="4" id="KW-1185">Reference proteome</keyword>
<comment type="similarity">
    <text evidence="1">Belongs to the avfA family.</text>
</comment>
<evidence type="ECO:0000313" key="3">
    <source>
        <dbReference type="EMBL" id="CEJ93835.1"/>
    </source>
</evidence>
<dbReference type="Pfam" id="PF13460">
    <property type="entry name" value="NAD_binding_10"/>
    <property type="match status" value="1"/>
</dbReference>
<gene>
    <name evidence="3" type="ORF">VHEMI09402</name>
</gene>
<protein>
    <submittedName>
        <fullName evidence="3">Putative NAD dependent epimerase/dehydratase</fullName>
    </submittedName>
</protein>
<dbReference type="InterPro" id="IPR036291">
    <property type="entry name" value="NAD(P)-bd_dom_sf"/>
</dbReference>